<gene>
    <name evidence="2" type="ORF">EMPG_12017</name>
</gene>
<dbReference type="Gene3D" id="3.30.70.1060">
    <property type="entry name" value="Dimeric alpha+beta barrel"/>
    <property type="match status" value="1"/>
</dbReference>
<dbReference type="InterPro" id="IPR011008">
    <property type="entry name" value="Dimeric_a/b-barrel"/>
</dbReference>
<dbReference type="OrthoDB" id="3933054at2759"/>
<dbReference type="EMBL" id="LDEV01000559">
    <property type="protein sequence ID" value="KLJ13032.1"/>
    <property type="molecule type" value="Genomic_DNA"/>
</dbReference>
<dbReference type="PANTHER" id="PTHR35174">
    <property type="entry name" value="BLL7171 PROTEIN-RELATED"/>
    <property type="match status" value="1"/>
</dbReference>
<reference evidence="3" key="1">
    <citation type="journal article" date="2015" name="PLoS Genet.">
        <title>The dynamic genome and transcriptome of the human fungal pathogen Blastomyces and close relative Emmonsia.</title>
        <authorList>
            <person name="Munoz J.F."/>
            <person name="Gauthier G.M."/>
            <person name="Desjardins C.A."/>
            <person name="Gallo J.E."/>
            <person name="Holder J."/>
            <person name="Sullivan T.D."/>
            <person name="Marty A.J."/>
            <person name="Carmen J.C."/>
            <person name="Chen Z."/>
            <person name="Ding L."/>
            <person name="Gujja S."/>
            <person name="Magrini V."/>
            <person name="Misas E."/>
            <person name="Mitreva M."/>
            <person name="Priest M."/>
            <person name="Saif S."/>
            <person name="Whiston E.A."/>
            <person name="Young S."/>
            <person name="Zeng Q."/>
            <person name="Goldman W.E."/>
            <person name="Mardis E.R."/>
            <person name="Taylor J.W."/>
            <person name="McEwen J.G."/>
            <person name="Clay O.K."/>
            <person name="Klein B.S."/>
            <person name="Cuomo C.A."/>
        </authorList>
    </citation>
    <scope>NUCLEOTIDE SEQUENCE [LARGE SCALE GENOMIC DNA]</scope>
    <source>
        <strain evidence="3">UAMH 139</strain>
    </source>
</reference>
<feature type="domain" description="YCII-related" evidence="1">
    <location>
        <begin position="16"/>
        <end position="110"/>
    </location>
</feature>
<sequence>MPRFIVVVLPDADAESGRMPTTQEFADMTAFNEELVKAGVMVSGEGLLPSSRDGYRLSFSAAADPVVVKGPLENPALSGWWVIKTKDADEALEWCKKIPFKSGGVELRRIAAEEDFGPELTDELKAREGAMREELAGGKT</sequence>
<dbReference type="InterPro" id="IPR005545">
    <property type="entry name" value="YCII"/>
</dbReference>
<dbReference type="PANTHER" id="PTHR35174:SF4">
    <property type="entry name" value="BLL7163 PROTEIN"/>
    <property type="match status" value="1"/>
</dbReference>
<accession>A0A0H1BPS6</accession>
<organism evidence="2 3">
    <name type="scientific">Blastomyces silverae</name>
    <dbReference type="NCBI Taxonomy" id="2060906"/>
    <lineage>
        <taxon>Eukaryota</taxon>
        <taxon>Fungi</taxon>
        <taxon>Dikarya</taxon>
        <taxon>Ascomycota</taxon>
        <taxon>Pezizomycotina</taxon>
        <taxon>Eurotiomycetes</taxon>
        <taxon>Eurotiomycetidae</taxon>
        <taxon>Onygenales</taxon>
        <taxon>Ajellomycetaceae</taxon>
        <taxon>Blastomyces</taxon>
    </lineage>
</organism>
<proteinExistence type="predicted"/>
<keyword evidence="3" id="KW-1185">Reference proteome</keyword>
<dbReference type="Pfam" id="PF03795">
    <property type="entry name" value="YCII"/>
    <property type="match status" value="1"/>
</dbReference>
<dbReference type="STRING" id="2060906.A0A0H1BPS6"/>
<evidence type="ECO:0000313" key="2">
    <source>
        <dbReference type="EMBL" id="KLJ13032.1"/>
    </source>
</evidence>
<dbReference type="AlphaFoldDB" id="A0A0H1BPS6"/>
<name>A0A0H1BPS6_9EURO</name>
<evidence type="ECO:0000313" key="3">
    <source>
        <dbReference type="Proteomes" id="UP000053573"/>
    </source>
</evidence>
<dbReference type="Proteomes" id="UP000053573">
    <property type="component" value="Unassembled WGS sequence"/>
</dbReference>
<comment type="caution">
    <text evidence="2">The sequence shown here is derived from an EMBL/GenBank/DDBJ whole genome shotgun (WGS) entry which is preliminary data.</text>
</comment>
<dbReference type="SUPFAM" id="SSF54909">
    <property type="entry name" value="Dimeric alpha+beta barrel"/>
    <property type="match status" value="1"/>
</dbReference>
<protein>
    <recommendedName>
        <fullName evidence="1">YCII-related domain-containing protein</fullName>
    </recommendedName>
</protein>
<evidence type="ECO:0000259" key="1">
    <source>
        <dbReference type="Pfam" id="PF03795"/>
    </source>
</evidence>